<keyword evidence="3" id="KW-0812">Transmembrane</keyword>
<feature type="transmembrane region" description="Helical" evidence="3">
    <location>
        <begin position="87"/>
        <end position="110"/>
    </location>
</feature>
<evidence type="ECO:0000313" key="4">
    <source>
        <dbReference type="EMBL" id="ESK83015.1"/>
    </source>
</evidence>
<comment type="subcellular location">
    <subcellularLocation>
        <location evidence="1">Membrane</location>
        <topology evidence="1">Multi-pass membrane protein</topology>
    </subcellularLocation>
</comment>
<accession>V2WS03</accession>
<dbReference type="InterPro" id="IPR036259">
    <property type="entry name" value="MFS_trans_sf"/>
</dbReference>
<dbReference type="PANTHER" id="PTHR11360">
    <property type="entry name" value="MONOCARBOXYLATE TRANSPORTER"/>
    <property type="match status" value="1"/>
</dbReference>
<keyword evidence="3" id="KW-0472">Membrane</keyword>
<feature type="transmembrane region" description="Helical" evidence="3">
    <location>
        <begin position="52"/>
        <end position="75"/>
    </location>
</feature>
<feature type="transmembrane region" description="Helical" evidence="3">
    <location>
        <begin position="122"/>
        <end position="139"/>
    </location>
</feature>
<feature type="transmembrane region" description="Helical" evidence="3">
    <location>
        <begin position="178"/>
        <end position="202"/>
    </location>
</feature>
<proteinExistence type="inferred from homology"/>
<dbReference type="InterPro" id="IPR050327">
    <property type="entry name" value="Proton-linked_MCT"/>
</dbReference>
<organism evidence="4 5">
    <name type="scientific">Moniliophthora roreri (strain MCA 2997)</name>
    <name type="common">Cocoa frosty pod rot fungus</name>
    <name type="synonym">Crinipellis roreri</name>
    <dbReference type="NCBI Taxonomy" id="1381753"/>
    <lineage>
        <taxon>Eukaryota</taxon>
        <taxon>Fungi</taxon>
        <taxon>Dikarya</taxon>
        <taxon>Basidiomycota</taxon>
        <taxon>Agaricomycotina</taxon>
        <taxon>Agaricomycetes</taxon>
        <taxon>Agaricomycetidae</taxon>
        <taxon>Agaricales</taxon>
        <taxon>Marasmiineae</taxon>
        <taxon>Marasmiaceae</taxon>
        <taxon>Moniliophthora</taxon>
    </lineage>
</organism>
<keyword evidence="3" id="KW-1133">Transmembrane helix</keyword>
<dbReference type="Proteomes" id="UP000017559">
    <property type="component" value="Unassembled WGS sequence"/>
</dbReference>
<dbReference type="GO" id="GO:0016020">
    <property type="term" value="C:membrane"/>
    <property type="evidence" value="ECO:0007669"/>
    <property type="project" value="UniProtKB-SubCell"/>
</dbReference>
<feature type="transmembrane region" description="Helical" evidence="3">
    <location>
        <begin position="255"/>
        <end position="276"/>
    </location>
</feature>
<dbReference type="KEGG" id="mrr:Moror_11749"/>
<name>V2WS03_MONRO</name>
<evidence type="ECO:0008006" key="6">
    <source>
        <dbReference type="Google" id="ProtNLM"/>
    </source>
</evidence>
<protein>
    <recommendedName>
        <fullName evidence="6">MFS general substrate transporter</fullName>
    </recommendedName>
</protein>
<comment type="similarity">
    <text evidence="2">Belongs to the major facilitator superfamily. Monocarboxylate porter (TC 2.A.1.13) family.</text>
</comment>
<feature type="transmembrane region" description="Helical" evidence="3">
    <location>
        <begin position="439"/>
        <end position="459"/>
    </location>
</feature>
<evidence type="ECO:0000313" key="5">
    <source>
        <dbReference type="Proteomes" id="UP000017559"/>
    </source>
</evidence>
<dbReference type="HOGENOM" id="CLU_001265_1_2_1"/>
<dbReference type="SUPFAM" id="SSF103473">
    <property type="entry name" value="MFS general substrate transporter"/>
    <property type="match status" value="1"/>
</dbReference>
<evidence type="ECO:0000256" key="1">
    <source>
        <dbReference type="ARBA" id="ARBA00004141"/>
    </source>
</evidence>
<feature type="transmembrane region" description="Helical" evidence="3">
    <location>
        <begin position="214"/>
        <end position="234"/>
    </location>
</feature>
<evidence type="ECO:0000256" key="2">
    <source>
        <dbReference type="ARBA" id="ARBA00006727"/>
    </source>
</evidence>
<comment type="caution">
    <text evidence="4">The sequence shown here is derived from an EMBL/GenBank/DDBJ whole genome shotgun (WGS) entry which is preliminary data.</text>
</comment>
<dbReference type="GO" id="GO:0022857">
    <property type="term" value="F:transmembrane transporter activity"/>
    <property type="evidence" value="ECO:0007669"/>
    <property type="project" value="InterPro"/>
</dbReference>
<dbReference type="InterPro" id="IPR011701">
    <property type="entry name" value="MFS"/>
</dbReference>
<feature type="transmembrane region" description="Helical" evidence="3">
    <location>
        <begin position="351"/>
        <end position="377"/>
    </location>
</feature>
<reference evidence="4 5" key="1">
    <citation type="journal article" date="2014" name="BMC Genomics">
        <title>Genome and secretome analysis of the hemibiotrophic fungal pathogen, Moniliophthora roreri, which causes frosty pod rot disease of cacao: mechanisms of the biotrophic and necrotrophic phases.</title>
        <authorList>
            <person name="Meinhardt L.W."/>
            <person name="Costa G.G.L."/>
            <person name="Thomazella D.P.T."/>
            <person name="Teixeira P.J.P.L."/>
            <person name="Carazzolle M.F."/>
            <person name="Schuster S.C."/>
            <person name="Carlson J.E."/>
            <person name="Guiltinan M.J."/>
            <person name="Mieczkowski P."/>
            <person name="Farmer A."/>
            <person name="Ramaraj T."/>
            <person name="Crozier J."/>
            <person name="Davis R.E."/>
            <person name="Shao J."/>
            <person name="Melnick R.L."/>
            <person name="Pereira G.A.G."/>
            <person name="Bailey B.A."/>
        </authorList>
    </citation>
    <scope>NUCLEOTIDE SEQUENCE [LARGE SCALE GENOMIC DNA]</scope>
    <source>
        <strain evidence="4 5">MCA 2997</strain>
    </source>
</reference>
<gene>
    <name evidence="4" type="ORF">Moror_11749</name>
</gene>
<dbReference type="Gene3D" id="1.20.1250.20">
    <property type="entry name" value="MFS general substrate transporter like domains"/>
    <property type="match status" value="2"/>
</dbReference>
<dbReference type="EMBL" id="AWSO01001713">
    <property type="protein sequence ID" value="ESK83015.1"/>
    <property type="molecule type" value="Genomic_DNA"/>
</dbReference>
<dbReference type="PANTHER" id="PTHR11360:SF287">
    <property type="entry name" value="MFS MONOCARBOXYLATE TRANSPORTER"/>
    <property type="match status" value="1"/>
</dbReference>
<feature type="transmembrane region" description="Helical" evidence="3">
    <location>
        <begin position="145"/>
        <end position="166"/>
    </location>
</feature>
<dbReference type="Pfam" id="PF07690">
    <property type="entry name" value="MFS_1"/>
    <property type="match status" value="1"/>
</dbReference>
<sequence length="468" mass="51217">MVDTLEIARQVPLPASTSTFEQELEQEQPTGVNESSLPPVDRGFRAWSFMSAAFLVQAVVWGLSNSFGVFLEAYLQDPVYTNQRNPTVLLSLIGPLSSGIIYCSGPFINLFITRFPFHRRTVMWLGVACCWTSLFGASYTTRLQLLVFLQGVLYAVGGALLYYPCISYVAEWFVRRRGLANGVIFAGTAAGGVILPLILPWLISSRGPSGALRVLSIVIVSLLIPILPLVKGRLPELRSSRTRVSTRRRYGERKWWSNGTFWVVLTTNTFQGFGYFVPLVWLPTFATALNVNTTNASIALSLLNGASVIGRLSLGYLSDKFNPWALAFCTLLFTSVSTFILWGVLSHTFGGLLAFGVAYGLLAGGWSSLWTGFIRGVGVTHNPTHPTTIYGYLMFSRGIGNILSTPISTALSNSNSSAPERHVDAHLGFDVDNGKYEKMILYVGTCFAGAAVASLMGWVRERRRGSGN</sequence>
<evidence type="ECO:0000256" key="3">
    <source>
        <dbReference type="SAM" id="Phobius"/>
    </source>
</evidence>
<dbReference type="OrthoDB" id="2213137at2759"/>
<dbReference type="AlphaFoldDB" id="V2WS03"/>
<keyword evidence="5" id="KW-1185">Reference proteome</keyword>
<feature type="transmembrane region" description="Helical" evidence="3">
    <location>
        <begin position="324"/>
        <end position="345"/>
    </location>
</feature>